<reference evidence="1 2" key="1">
    <citation type="journal article" date="2019" name="Sci. Rep.">
        <title>Orb-weaving spider Araneus ventricosus genome elucidates the spidroin gene catalogue.</title>
        <authorList>
            <person name="Kono N."/>
            <person name="Nakamura H."/>
            <person name="Ohtoshi R."/>
            <person name="Moran D.A.P."/>
            <person name="Shinohara A."/>
            <person name="Yoshida Y."/>
            <person name="Fujiwara M."/>
            <person name="Mori M."/>
            <person name="Tomita M."/>
            <person name="Arakawa K."/>
        </authorList>
    </citation>
    <scope>NUCLEOTIDE SEQUENCE [LARGE SCALE GENOMIC DNA]</scope>
</reference>
<evidence type="ECO:0000313" key="2">
    <source>
        <dbReference type="Proteomes" id="UP000499080"/>
    </source>
</evidence>
<accession>A0A4Y2MKP3</accession>
<proteinExistence type="predicted"/>
<organism evidence="1 2">
    <name type="scientific">Araneus ventricosus</name>
    <name type="common">Orbweaver spider</name>
    <name type="synonym">Epeira ventricosa</name>
    <dbReference type="NCBI Taxonomy" id="182803"/>
    <lineage>
        <taxon>Eukaryota</taxon>
        <taxon>Metazoa</taxon>
        <taxon>Ecdysozoa</taxon>
        <taxon>Arthropoda</taxon>
        <taxon>Chelicerata</taxon>
        <taxon>Arachnida</taxon>
        <taxon>Araneae</taxon>
        <taxon>Araneomorphae</taxon>
        <taxon>Entelegynae</taxon>
        <taxon>Araneoidea</taxon>
        <taxon>Araneidae</taxon>
        <taxon>Araneus</taxon>
    </lineage>
</organism>
<dbReference type="AlphaFoldDB" id="A0A4Y2MKP3"/>
<dbReference type="Proteomes" id="UP000499080">
    <property type="component" value="Unassembled WGS sequence"/>
</dbReference>
<protein>
    <submittedName>
        <fullName evidence="1">Uncharacterized protein</fullName>
    </submittedName>
</protein>
<keyword evidence="2" id="KW-1185">Reference proteome</keyword>
<dbReference type="EMBL" id="BGPR01007549">
    <property type="protein sequence ID" value="GBN27728.1"/>
    <property type="molecule type" value="Genomic_DNA"/>
</dbReference>
<sequence length="119" mass="13530">MCAGEEGPLKLGTHEKARLCHLPQVWLFPPVAFRLLLLPHTADFRFCSLVARSQSRQNLCFPATLAARPSEGNPAIPIRLQTVRNSKHPIHSRQFSSVSQTDERFFSFPCSKNSRMKQR</sequence>
<gene>
    <name evidence="1" type="ORF">AVEN_62141_1</name>
</gene>
<name>A0A4Y2MKP3_ARAVE</name>
<comment type="caution">
    <text evidence="1">The sequence shown here is derived from an EMBL/GenBank/DDBJ whole genome shotgun (WGS) entry which is preliminary data.</text>
</comment>
<evidence type="ECO:0000313" key="1">
    <source>
        <dbReference type="EMBL" id="GBN27728.1"/>
    </source>
</evidence>